<evidence type="ECO:0000313" key="2">
    <source>
        <dbReference type="EMBL" id="KAK6639591.1"/>
    </source>
</evidence>
<sequence length="83" mass="9920">MMERKFNFFFHERREELEKKGFSFERGEMSVAGVFRVGKDAVVVLSERQREGRPSHRPEEKKKPHEEWAKTPPSISQFGRRNL</sequence>
<evidence type="ECO:0000313" key="3">
    <source>
        <dbReference type="Proteomes" id="UP001372834"/>
    </source>
</evidence>
<dbReference type="AlphaFoldDB" id="A0AAN8PN30"/>
<feature type="region of interest" description="Disordered" evidence="1">
    <location>
        <begin position="46"/>
        <end position="83"/>
    </location>
</feature>
<name>A0AAN8PN30_POLSC</name>
<comment type="caution">
    <text evidence="2">The sequence shown here is derived from an EMBL/GenBank/DDBJ whole genome shotgun (WGS) entry which is preliminary data.</text>
</comment>
<feature type="compositionally biased region" description="Polar residues" evidence="1">
    <location>
        <begin position="73"/>
        <end position="83"/>
    </location>
</feature>
<accession>A0AAN8PN30</accession>
<feature type="compositionally biased region" description="Basic and acidic residues" evidence="1">
    <location>
        <begin position="47"/>
        <end position="69"/>
    </location>
</feature>
<organism evidence="2 3">
    <name type="scientific">Polyplax serrata</name>
    <name type="common">Common mouse louse</name>
    <dbReference type="NCBI Taxonomy" id="468196"/>
    <lineage>
        <taxon>Eukaryota</taxon>
        <taxon>Metazoa</taxon>
        <taxon>Ecdysozoa</taxon>
        <taxon>Arthropoda</taxon>
        <taxon>Hexapoda</taxon>
        <taxon>Insecta</taxon>
        <taxon>Pterygota</taxon>
        <taxon>Neoptera</taxon>
        <taxon>Paraneoptera</taxon>
        <taxon>Psocodea</taxon>
        <taxon>Troctomorpha</taxon>
        <taxon>Phthiraptera</taxon>
        <taxon>Anoplura</taxon>
        <taxon>Polyplacidae</taxon>
        <taxon>Polyplax</taxon>
    </lineage>
</organism>
<gene>
    <name evidence="2" type="ORF">RUM43_007864</name>
</gene>
<reference evidence="2 3" key="1">
    <citation type="submission" date="2023-10" db="EMBL/GenBank/DDBJ databases">
        <title>Genomes of two closely related lineages of the louse Polyplax serrata with different host specificities.</title>
        <authorList>
            <person name="Martinu J."/>
            <person name="Tarabai H."/>
            <person name="Stefka J."/>
            <person name="Hypsa V."/>
        </authorList>
    </citation>
    <scope>NUCLEOTIDE SEQUENCE [LARGE SCALE GENOMIC DNA]</scope>
    <source>
        <strain evidence="2">HR10_N</strain>
    </source>
</reference>
<protein>
    <submittedName>
        <fullName evidence="2">Uncharacterized protein</fullName>
    </submittedName>
</protein>
<proteinExistence type="predicted"/>
<dbReference type="EMBL" id="JAWJWE010000003">
    <property type="protein sequence ID" value="KAK6639591.1"/>
    <property type="molecule type" value="Genomic_DNA"/>
</dbReference>
<dbReference type="Proteomes" id="UP001372834">
    <property type="component" value="Unassembled WGS sequence"/>
</dbReference>
<evidence type="ECO:0000256" key="1">
    <source>
        <dbReference type="SAM" id="MobiDB-lite"/>
    </source>
</evidence>